<dbReference type="NCBIfam" id="NF001911">
    <property type="entry name" value="PRK00685.1"/>
    <property type="match status" value="1"/>
</dbReference>
<dbReference type="EMBL" id="JBHRRZ010000038">
    <property type="protein sequence ID" value="MFC2949711.1"/>
    <property type="molecule type" value="Genomic_DNA"/>
</dbReference>
<dbReference type="PANTHER" id="PTHR43546:SF3">
    <property type="entry name" value="UPF0173 METAL-DEPENDENT HYDROLASE MJ1163"/>
    <property type="match status" value="1"/>
</dbReference>
<name>A0ABV7A9D6_9BACI</name>
<dbReference type="RefSeq" id="WP_390307682.1">
    <property type="nucleotide sequence ID" value="NZ_JBHRRZ010000038.1"/>
</dbReference>
<evidence type="ECO:0000313" key="5">
    <source>
        <dbReference type="EMBL" id="MFC2949711.1"/>
    </source>
</evidence>
<dbReference type="SUPFAM" id="SSF56281">
    <property type="entry name" value="Metallo-hydrolase/oxidoreductase"/>
    <property type="match status" value="1"/>
</dbReference>
<dbReference type="GO" id="GO:0016787">
    <property type="term" value="F:hydrolase activity"/>
    <property type="evidence" value="ECO:0007669"/>
    <property type="project" value="UniProtKB-KW"/>
</dbReference>
<dbReference type="InterPro" id="IPR022877">
    <property type="entry name" value="UPF0173"/>
</dbReference>
<feature type="compositionally biased region" description="Basic and acidic residues" evidence="3">
    <location>
        <begin position="225"/>
        <end position="236"/>
    </location>
</feature>
<keyword evidence="1 2" id="KW-0378">Hydrolase</keyword>
<comment type="caution">
    <text evidence="5">The sequence shown here is derived from an EMBL/GenBank/DDBJ whole genome shotgun (WGS) entry which is preliminary data.</text>
</comment>
<feature type="region of interest" description="Disordered" evidence="3">
    <location>
        <begin position="217"/>
        <end position="242"/>
    </location>
</feature>
<accession>A0ABV7A9D6</accession>
<dbReference type="Proteomes" id="UP001595387">
    <property type="component" value="Unassembled WGS sequence"/>
</dbReference>
<proteinExistence type="inferred from homology"/>
<sequence>MAENYLKTRWMGHSSWELETAKGKKLVIDPWYTDNPKNPGDVEEVEADYVLITHDHWDHVKDVPELIKKGAKVVAQPEVEKRFVQDHGVSGESFIRINMGGTVGLEEDLKVTLFHAFHSADSGAPGGLIIRSGGVTIMNVGDTALHKDLELYGEIYQPTLLMLPIGDRFTMGPRDAARAVSMVQPKHYVPMHYSTFPAIDQNPKEFEKLVKETGVKADSWIPEPGEEKSWTKDGSKETTSVK</sequence>
<keyword evidence="6" id="KW-1185">Reference proteome</keyword>
<comment type="similarity">
    <text evidence="2">Belongs to the UPF0173 family.</text>
</comment>
<dbReference type="HAMAP" id="MF_00457">
    <property type="entry name" value="UPF0173"/>
    <property type="match status" value="1"/>
</dbReference>
<dbReference type="InterPro" id="IPR001279">
    <property type="entry name" value="Metallo-B-lactamas"/>
</dbReference>
<dbReference type="SMART" id="SM00849">
    <property type="entry name" value="Lactamase_B"/>
    <property type="match status" value="1"/>
</dbReference>
<gene>
    <name evidence="5" type="ORF">ACFODW_15420</name>
</gene>
<dbReference type="PANTHER" id="PTHR43546">
    <property type="entry name" value="UPF0173 METAL-DEPENDENT HYDROLASE MJ1163-RELATED"/>
    <property type="match status" value="1"/>
</dbReference>
<evidence type="ECO:0000259" key="4">
    <source>
        <dbReference type="SMART" id="SM00849"/>
    </source>
</evidence>
<evidence type="ECO:0000256" key="1">
    <source>
        <dbReference type="ARBA" id="ARBA00022801"/>
    </source>
</evidence>
<dbReference type="InterPro" id="IPR050114">
    <property type="entry name" value="UPF0173_UPF0282_UlaG_hydrolase"/>
</dbReference>
<reference evidence="6" key="1">
    <citation type="journal article" date="2019" name="Int. J. Syst. Evol. Microbiol.">
        <title>The Global Catalogue of Microorganisms (GCM) 10K type strain sequencing project: providing services to taxonomists for standard genome sequencing and annotation.</title>
        <authorList>
            <consortium name="The Broad Institute Genomics Platform"/>
            <consortium name="The Broad Institute Genome Sequencing Center for Infectious Disease"/>
            <person name="Wu L."/>
            <person name="Ma J."/>
        </authorList>
    </citation>
    <scope>NUCLEOTIDE SEQUENCE [LARGE SCALE GENOMIC DNA]</scope>
    <source>
        <strain evidence="6">KCTC 13193</strain>
    </source>
</reference>
<evidence type="ECO:0000256" key="2">
    <source>
        <dbReference type="HAMAP-Rule" id="MF_00457"/>
    </source>
</evidence>
<feature type="domain" description="Metallo-beta-lactamase" evidence="4">
    <location>
        <begin position="12"/>
        <end position="192"/>
    </location>
</feature>
<evidence type="ECO:0000313" key="6">
    <source>
        <dbReference type="Proteomes" id="UP001595387"/>
    </source>
</evidence>
<organism evidence="5 6">
    <name type="scientific">Virgibacillus sediminis</name>
    <dbReference type="NCBI Taxonomy" id="202260"/>
    <lineage>
        <taxon>Bacteria</taxon>
        <taxon>Bacillati</taxon>
        <taxon>Bacillota</taxon>
        <taxon>Bacilli</taxon>
        <taxon>Bacillales</taxon>
        <taxon>Bacillaceae</taxon>
        <taxon>Virgibacillus</taxon>
    </lineage>
</organism>
<dbReference type="InterPro" id="IPR036866">
    <property type="entry name" value="RibonucZ/Hydroxyglut_hydro"/>
</dbReference>
<dbReference type="Pfam" id="PF13483">
    <property type="entry name" value="Lactamase_B_3"/>
    <property type="match status" value="1"/>
</dbReference>
<protein>
    <recommendedName>
        <fullName evidence="2">UPF0173 metal-dependent hydrolase ACFODW_15420</fullName>
    </recommendedName>
</protein>
<evidence type="ECO:0000256" key="3">
    <source>
        <dbReference type="SAM" id="MobiDB-lite"/>
    </source>
</evidence>
<dbReference type="Gene3D" id="3.60.15.10">
    <property type="entry name" value="Ribonuclease Z/Hydroxyacylglutathione hydrolase-like"/>
    <property type="match status" value="1"/>
</dbReference>